<dbReference type="HOGENOM" id="CLU_1428755_0_0_1"/>
<dbReference type="EMBL" id="KE561146">
    <property type="protein sequence ID" value="EPZ32499.1"/>
    <property type="molecule type" value="Genomic_DNA"/>
</dbReference>
<proteinExistence type="predicted"/>
<evidence type="ECO:0000313" key="4">
    <source>
        <dbReference type="Proteomes" id="UP000281549"/>
    </source>
</evidence>
<dbReference type="Proteomes" id="UP000281549">
    <property type="component" value="Unassembled WGS sequence"/>
</dbReference>
<name>A0A075AVC1_ROZAC</name>
<protein>
    <submittedName>
        <fullName evidence="1">Uncharacterized protein</fullName>
    </submittedName>
</protein>
<dbReference type="AlphaFoldDB" id="A0A075AVC1"/>
<sequence length="190" mass="22520">MIYTNDYELLKFVLENTKDFHIYLQNLYIEDSNTKQSYFERVLSTNPELVSVLVNSGAFPLSFRLNSSFNVAQRILVSDVYNSLRKYNQDEVREALTKVSLGMNFALKMYFEASKENYDEEFVKYLVDLERTSLIRKDYNGKDIFAYCQKNSFIRKETVDFLTRMKVLFVIEVKKNSSYLIRTFKLKSIN</sequence>
<dbReference type="EMBL" id="ML005936">
    <property type="protein sequence ID" value="RKP17263.1"/>
    <property type="molecule type" value="Genomic_DNA"/>
</dbReference>
<reference evidence="4" key="2">
    <citation type="journal article" date="2018" name="Nat. Microbiol.">
        <title>Leveraging single-cell genomics to expand the fungal tree of life.</title>
        <authorList>
            <person name="Ahrendt S.R."/>
            <person name="Quandt C.A."/>
            <person name="Ciobanu D."/>
            <person name="Clum A."/>
            <person name="Salamov A."/>
            <person name="Andreopoulos B."/>
            <person name="Cheng J.F."/>
            <person name="Woyke T."/>
            <person name="Pelin A."/>
            <person name="Henrissat B."/>
            <person name="Reynolds N.K."/>
            <person name="Benny G.L."/>
            <person name="Smith M.E."/>
            <person name="James T.Y."/>
            <person name="Grigoriev I.V."/>
        </authorList>
    </citation>
    <scope>NUCLEOTIDE SEQUENCE [LARGE SCALE GENOMIC DNA]</scope>
    <source>
        <strain evidence="4">CSF55</strain>
    </source>
</reference>
<keyword evidence="3" id="KW-1185">Reference proteome</keyword>
<gene>
    <name evidence="1" type="ORF">O9G_004407</name>
    <name evidence="2" type="ORF">ROZALSC1DRAFT_30909</name>
</gene>
<dbReference type="Proteomes" id="UP000030755">
    <property type="component" value="Unassembled WGS sequence"/>
</dbReference>
<reference evidence="1 3" key="1">
    <citation type="journal article" date="2013" name="Curr. Biol.">
        <title>Shared signatures of parasitism and phylogenomics unite Cryptomycota and microsporidia.</title>
        <authorList>
            <person name="James T.Y."/>
            <person name="Pelin A."/>
            <person name="Bonen L."/>
            <person name="Ahrendt S."/>
            <person name="Sain D."/>
            <person name="Corradi N."/>
            <person name="Stajich J.E."/>
        </authorList>
    </citation>
    <scope>NUCLEOTIDE SEQUENCE [LARGE SCALE GENOMIC DNA]</scope>
    <source>
        <strain evidence="1 3">CSF55</strain>
        <strain evidence="1 3">CSF55</strain>
    </source>
</reference>
<reference evidence="2" key="3">
    <citation type="submission" date="2018-08" db="EMBL/GenBank/DDBJ databases">
        <title>Leveraging single-cell genomics to expand the Fungal Tree of Life.</title>
        <authorList>
            <consortium name="DOE Joint Genome Institute"/>
            <person name="Ahrendt S.R."/>
            <person name="Quandt C.A."/>
            <person name="Ciobanu D."/>
            <person name="Clum A."/>
            <person name="Salamov A."/>
            <person name="Andreopoulos B."/>
            <person name="Cheng J.-F."/>
            <person name="Woyke T."/>
            <person name="Pelin A."/>
            <person name="Henrissat B."/>
            <person name="Reynolds N."/>
            <person name="Benny G.L."/>
            <person name="Smith M.E."/>
            <person name="James T.Y."/>
            <person name="Grigoriev I.V."/>
        </authorList>
    </citation>
    <scope>NUCLEOTIDE SEQUENCE</scope>
    <source>
        <strain evidence="2">CSF55</strain>
    </source>
</reference>
<evidence type="ECO:0000313" key="3">
    <source>
        <dbReference type="Proteomes" id="UP000030755"/>
    </source>
</evidence>
<evidence type="ECO:0000313" key="1">
    <source>
        <dbReference type="EMBL" id="EPZ32499.1"/>
    </source>
</evidence>
<accession>A0A075AVC1</accession>
<evidence type="ECO:0000313" key="2">
    <source>
        <dbReference type="EMBL" id="RKP17263.1"/>
    </source>
</evidence>
<organism evidence="1 3">
    <name type="scientific">Rozella allomycis (strain CSF55)</name>
    <dbReference type="NCBI Taxonomy" id="988480"/>
    <lineage>
        <taxon>Eukaryota</taxon>
        <taxon>Fungi</taxon>
        <taxon>Fungi incertae sedis</taxon>
        <taxon>Cryptomycota</taxon>
        <taxon>Cryptomycota incertae sedis</taxon>
        <taxon>Rozella</taxon>
    </lineage>
</organism>